<keyword evidence="3 8" id="KW-0812">Transmembrane</keyword>
<dbReference type="Proteomes" id="UP000077671">
    <property type="component" value="Unassembled WGS sequence"/>
</dbReference>
<organism evidence="11 12">
    <name type="scientific">Tilletia caries</name>
    <name type="common">wheat bunt fungus</name>
    <dbReference type="NCBI Taxonomy" id="13290"/>
    <lineage>
        <taxon>Eukaryota</taxon>
        <taxon>Fungi</taxon>
        <taxon>Dikarya</taxon>
        <taxon>Basidiomycota</taxon>
        <taxon>Ustilaginomycotina</taxon>
        <taxon>Exobasidiomycetes</taxon>
        <taxon>Tilletiales</taxon>
        <taxon>Tilletiaceae</taxon>
        <taxon>Tilletia</taxon>
    </lineage>
</organism>
<evidence type="ECO:0000256" key="6">
    <source>
        <dbReference type="ARBA" id="ARBA00023136"/>
    </source>
</evidence>
<dbReference type="EMBL" id="LWDD02000624">
    <property type="protein sequence ID" value="KAE8257909.1"/>
    <property type="molecule type" value="Genomic_DNA"/>
</dbReference>
<evidence type="ECO:0000256" key="5">
    <source>
        <dbReference type="ARBA" id="ARBA00022989"/>
    </source>
</evidence>
<protein>
    <recommendedName>
        <fullName evidence="9">Amino acid permease/ SLC12A domain-containing protein</fullName>
    </recommendedName>
</protein>
<reference evidence="11" key="1">
    <citation type="submission" date="2016-04" db="EMBL/GenBank/DDBJ databases">
        <authorList>
            <person name="Nguyen H.D."/>
            <person name="Kesanakurti P."/>
            <person name="Cullis J."/>
            <person name="Levesque C.A."/>
            <person name="Hambleton S."/>
        </authorList>
    </citation>
    <scope>NUCLEOTIDE SEQUENCE</scope>
    <source>
        <strain evidence="11">DAOMC 238032</strain>
    </source>
</reference>
<dbReference type="PROSITE" id="PS00218">
    <property type="entry name" value="AMINO_ACID_PERMEASE_1"/>
    <property type="match status" value="1"/>
</dbReference>
<evidence type="ECO:0000256" key="3">
    <source>
        <dbReference type="ARBA" id="ARBA00022692"/>
    </source>
</evidence>
<evidence type="ECO:0000256" key="2">
    <source>
        <dbReference type="ARBA" id="ARBA00022448"/>
    </source>
</evidence>
<accession>A0A177V7L0</accession>
<evidence type="ECO:0000313" key="12">
    <source>
        <dbReference type="Proteomes" id="UP000077671"/>
    </source>
</evidence>
<feature type="transmembrane region" description="Helical" evidence="8">
    <location>
        <begin position="446"/>
        <end position="467"/>
    </location>
</feature>
<dbReference type="InterPro" id="IPR004841">
    <property type="entry name" value="AA-permease/SLC12A_dom"/>
</dbReference>
<gene>
    <name evidence="11" type="ORF">A4X03_0g4532</name>
    <name evidence="10" type="ORF">JKIAZH3_G9405</name>
</gene>
<feature type="transmembrane region" description="Helical" evidence="8">
    <location>
        <begin position="400"/>
        <end position="426"/>
    </location>
</feature>
<evidence type="ECO:0000313" key="11">
    <source>
        <dbReference type="EMBL" id="KAE8257909.1"/>
    </source>
</evidence>
<dbReference type="GO" id="GO:0016020">
    <property type="term" value="C:membrane"/>
    <property type="evidence" value="ECO:0007669"/>
    <property type="project" value="UniProtKB-SubCell"/>
</dbReference>
<keyword evidence="13" id="KW-1185">Reference proteome</keyword>
<dbReference type="GO" id="GO:0015171">
    <property type="term" value="F:amino acid transmembrane transporter activity"/>
    <property type="evidence" value="ECO:0007669"/>
    <property type="project" value="TreeGrafter"/>
</dbReference>
<dbReference type="Pfam" id="PF00324">
    <property type="entry name" value="AA_permease"/>
    <property type="match status" value="1"/>
</dbReference>
<reference evidence="10" key="3">
    <citation type="submission" date="2020-10" db="EMBL/GenBank/DDBJ databases">
        <authorList>
            <person name="Sedaghatjoo S."/>
        </authorList>
    </citation>
    <scope>NUCLEOTIDE SEQUENCE</scope>
    <source>
        <strain evidence="10">AZH3</strain>
    </source>
</reference>
<dbReference type="EMBL" id="CAJHJG010004724">
    <property type="protein sequence ID" value="CAD6943687.1"/>
    <property type="molecule type" value="Genomic_DNA"/>
</dbReference>
<keyword evidence="6 8" id="KW-0472">Membrane</keyword>
<feature type="transmembrane region" description="Helical" evidence="8">
    <location>
        <begin position="376"/>
        <end position="394"/>
    </location>
</feature>
<dbReference type="FunFam" id="1.20.1740.10:FF:000017">
    <property type="entry name" value="Amino acid permease"/>
    <property type="match status" value="1"/>
</dbReference>
<reference evidence="11" key="2">
    <citation type="journal article" date="2019" name="IMA Fungus">
        <title>Genome sequencing and comparison of five Tilletia species to identify candidate genes for the detection of regulated species infecting wheat.</title>
        <authorList>
            <person name="Nguyen H.D.T."/>
            <person name="Sultana T."/>
            <person name="Kesanakurti P."/>
            <person name="Hambleton S."/>
        </authorList>
    </citation>
    <scope>NUCLEOTIDE SEQUENCE</scope>
    <source>
        <strain evidence="11">DAOMC 238032</strain>
    </source>
</reference>
<dbReference type="Gene3D" id="1.20.1740.10">
    <property type="entry name" value="Amino acid/polyamine transporter I"/>
    <property type="match status" value="1"/>
</dbReference>
<feature type="transmembrane region" description="Helical" evidence="8">
    <location>
        <begin position="277"/>
        <end position="298"/>
    </location>
</feature>
<dbReference type="PIRSF" id="PIRSF006060">
    <property type="entry name" value="AA_transporter"/>
    <property type="match status" value="1"/>
</dbReference>
<evidence type="ECO:0000313" key="10">
    <source>
        <dbReference type="EMBL" id="CAD6943687.1"/>
    </source>
</evidence>
<evidence type="ECO:0000256" key="1">
    <source>
        <dbReference type="ARBA" id="ARBA00004141"/>
    </source>
</evidence>
<feature type="compositionally biased region" description="Basic and acidic residues" evidence="7">
    <location>
        <begin position="1"/>
        <end position="30"/>
    </location>
</feature>
<dbReference type="Proteomes" id="UP000836402">
    <property type="component" value="Unassembled WGS sequence"/>
</dbReference>
<dbReference type="InterPro" id="IPR050524">
    <property type="entry name" value="APC_YAT"/>
</dbReference>
<evidence type="ECO:0000256" key="8">
    <source>
        <dbReference type="SAM" id="Phobius"/>
    </source>
</evidence>
<feature type="transmembrane region" description="Helical" evidence="8">
    <location>
        <begin position="131"/>
        <end position="155"/>
    </location>
</feature>
<evidence type="ECO:0000256" key="7">
    <source>
        <dbReference type="SAM" id="MobiDB-lite"/>
    </source>
</evidence>
<dbReference type="PANTHER" id="PTHR43341">
    <property type="entry name" value="AMINO ACID PERMEASE"/>
    <property type="match status" value="1"/>
</dbReference>
<dbReference type="PANTHER" id="PTHR43341:SF1">
    <property type="entry name" value="GENERAL AMINO-ACID PERMEASE GAP1"/>
    <property type="match status" value="1"/>
</dbReference>
<comment type="subcellular location">
    <subcellularLocation>
        <location evidence="1">Membrane</location>
        <topology evidence="1">Multi-pass membrane protein</topology>
    </subcellularLocation>
</comment>
<dbReference type="AlphaFoldDB" id="A0A177V7L0"/>
<evidence type="ECO:0000256" key="4">
    <source>
        <dbReference type="ARBA" id="ARBA00022970"/>
    </source>
</evidence>
<feature type="transmembrane region" description="Helical" evidence="8">
    <location>
        <begin position="487"/>
        <end position="505"/>
    </location>
</feature>
<keyword evidence="2" id="KW-0813">Transport</keyword>
<feature type="transmembrane region" description="Helical" evidence="8">
    <location>
        <begin position="55"/>
        <end position="75"/>
    </location>
</feature>
<feature type="domain" description="Amino acid permease/ SLC12A" evidence="9">
    <location>
        <begin position="52"/>
        <end position="512"/>
    </location>
</feature>
<name>A0A177V7L0_9BASI</name>
<keyword evidence="4" id="KW-0029">Amino-acid transport</keyword>
<evidence type="ECO:0000259" key="9">
    <source>
        <dbReference type="Pfam" id="PF00324"/>
    </source>
</evidence>
<keyword evidence="5 8" id="KW-1133">Transmembrane helix</keyword>
<feature type="transmembrane region" description="Helical" evidence="8">
    <location>
        <begin position="161"/>
        <end position="182"/>
    </location>
</feature>
<feature type="transmembrane region" description="Helical" evidence="8">
    <location>
        <begin position="235"/>
        <end position="256"/>
    </location>
</feature>
<feature type="transmembrane region" description="Helical" evidence="8">
    <location>
        <begin position="194"/>
        <end position="215"/>
    </location>
</feature>
<sequence length="552" mass="59751">MEMEAFHDLSEDERPSDDSVKDQETEKRGIATESLLPGPPEDKLHRGLNGLHMQMIAFGGSIGTGLFVGSGHALATGGPLFLVLNFALVGIMLFTVVMALGELATALPVSGSLASYSTRMIHPAWGFAMGWNYWMQWVVALPFELTVSTIVIRYWDVDGKITSGVWITIFLVLITIINFFGVKGYGNVEVAGSMFKIVAVLAFFIIAIVIDAGGAPSGQYFGAKTWSDPGPTNNGFKGFCSVFVTAAFGYAGTELVGLAARESANPRKEIPKASKQVVYRIILFYCLSLFLVGLIVPYNNPHLAGAKNASSSPFVIAMDLGGVKVMPHIFNAVILVSVLSVGNSASYGASRTIAGMALAGQAPKIFGYIDNRGRPVVALGLSLVIGCLAYLQYASGQDVIFSWLLALSGLSSIITWGSVCAAHIRFRLAFERQGHSLDELPWKSPLGIWGSVFGLVFNVVVLLLNFYISVAPIHPAADANGRAYDFFQSYLTVPVVIAFFVFAKLKWRVTMPALEDIDLDTGREIVPLDILRAEREESNQLPTINKLWNLLC</sequence>
<dbReference type="InterPro" id="IPR004840">
    <property type="entry name" value="Amino_acid_permease_CS"/>
</dbReference>
<feature type="region of interest" description="Disordered" evidence="7">
    <location>
        <begin position="1"/>
        <end position="41"/>
    </location>
</feature>
<feature type="transmembrane region" description="Helical" evidence="8">
    <location>
        <begin position="81"/>
        <end position="110"/>
    </location>
</feature>
<proteinExistence type="predicted"/>
<evidence type="ECO:0000313" key="13">
    <source>
        <dbReference type="Proteomes" id="UP000836402"/>
    </source>
</evidence>
<feature type="transmembrane region" description="Helical" evidence="8">
    <location>
        <begin position="328"/>
        <end position="349"/>
    </location>
</feature>
<comment type="caution">
    <text evidence="11">The sequence shown here is derived from an EMBL/GenBank/DDBJ whole genome shotgun (WGS) entry which is preliminary data.</text>
</comment>